<feature type="compositionally biased region" description="Polar residues" evidence="1">
    <location>
        <begin position="366"/>
        <end position="375"/>
    </location>
</feature>
<evidence type="ECO:0000313" key="3">
    <source>
        <dbReference type="EMBL" id="KAL3802710.1"/>
    </source>
</evidence>
<protein>
    <submittedName>
        <fullName evidence="3">Uncharacterized protein</fullName>
    </submittedName>
</protein>
<gene>
    <name evidence="3" type="ORF">ACHAWO_007324</name>
</gene>
<proteinExistence type="predicted"/>
<accession>A0ABD3QXH2</accession>
<dbReference type="Proteomes" id="UP001530400">
    <property type="component" value="Unassembled WGS sequence"/>
</dbReference>
<dbReference type="AlphaFoldDB" id="A0ABD3QXH2"/>
<feature type="region of interest" description="Disordered" evidence="1">
    <location>
        <begin position="294"/>
        <end position="335"/>
    </location>
</feature>
<reference evidence="3 4" key="1">
    <citation type="submission" date="2024-10" db="EMBL/GenBank/DDBJ databases">
        <title>Updated reference genomes for cyclostephanoid diatoms.</title>
        <authorList>
            <person name="Roberts W.R."/>
            <person name="Alverson A.J."/>
        </authorList>
    </citation>
    <scope>NUCLEOTIDE SEQUENCE [LARGE SCALE GENOMIC DNA]</scope>
    <source>
        <strain evidence="3 4">AJA010-31</strain>
    </source>
</reference>
<keyword evidence="4" id="KW-1185">Reference proteome</keyword>
<feature type="transmembrane region" description="Helical" evidence="2">
    <location>
        <begin position="203"/>
        <end position="228"/>
    </location>
</feature>
<evidence type="ECO:0000313" key="4">
    <source>
        <dbReference type="Proteomes" id="UP001530400"/>
    </source>
</evidence>
<feature type="region of interest" description="Disordered" evidence="1">
    <location>
        <begin position="356"/>
        <end position="375"/>
    </location>
</feature>
<name>A0ABD3QXH2_9STRA</name>
<comment type="caution">
    <text evidence="3">The sequence shown here is derived from an EMBL/GenBank/DDBJ whole genome shotgun (WGS) entry which is preliminary data.</text>
</comment>
<feature type="compositionally biased region" description="Basic and acidic residues" evidence="1">
    <location>
        <begin position="297"/>
        <end position="335"/>
    </location>
</feature>
<dbReference type="EMBL" id="JALLPJ020000088">
    <property type="protein sequence ID" value="KAL3802710.1"/>
    <property type="molecule type" value="Genomic_DNA"/>
</dbReference>
<evidence type="ECO:0000256" key="2">
    <source>
        <dbReference type="SAM" id="Phobius"/>
    </source>
</evidence>
<keyword evidence="2" id="KW-1133">Transmembrane helix</keyword>
<keyword evidence="2" id="KW-0812">Transmembrane</keyword>
<organism evidence="3 4">
    <name type="scientific">Cyclotella atomus</name>
    <dbReference type="NCBI Taxonomy" id="382360"/>
    <lineage>
        <taxon>Eukaryota</taxon>
        <taxon>Sar</taxon>
        <taxon>Stramenopiles</taxon>
        <taxon>Ochrophyta</taxon>
        <taxon>Bacillariophyta</taxon>
        <taxon>Coscinodiscophyceae</taxon>
        <taxon>Thalassiosirophycidae</taxon>
        <taxon>Stephanodiscales</taxon>
        <taxon>Stephanodiscaceae</taxon>
        <taxon>Cyclotella</taxon>
    </lineage>
</organism>
<sequence>MTYKKQRRHLCQRSSSRELITPSNFLAKLFITILVLSATQQLLPPHHAPQILRPVSASGILADLATSINDRLFPAEDYINLDVETKTLSIVEISEMRARDIKRRLARNHGYGADELARMLDKTELINTLSFEEHKIYQQELDRRKWRNFKTTVIYTCLAVMVVMFWPVIRHAFEVAHVNFVVYTDRRKHEISRCRDFNSYEGYFGIFLLFIIDMLTFWLSTSVLLSWVMTSKYFFPTPNIPIRPVELLTPKGHDAGAYGKYGINVGPMVISWFFRFLSGKVEGMIGKAMSEALQQQRRKEKDMIKERRREERAKEKEAKRAAKKEAKELAKEIARQRDAVDTNVEAIGDILEQHAANISDEGAAQESFSNFDEID</sequence>
<evidence type="ECO:0000256" key="1">
    <source>
        <dbReference type="SAM" id="MobiDB-lite"/>
    </source>
</evidence>
<keyword evidence="2" id="KW-0472">Membrane</keyword>
<feature type="transmembrane region" description="Helical" evidence="2">
    <location>
        <begin position="152"/>
        <end position="169"/>
    </location>
</feature>